<evidence type="ECO:0008006" key="5">
    <source>
        <dbReference type="Google" id="ProtNLM"/>
    </source>
</evidence>
<name>A0A1Y6B884_9PROT</name>
<evidence type="ECO:0000313" key="3">
    <source>
        <dbReference type="EMBL" id="SME89483.1"/>
    </source>
</evidence>
<dbReference type="STRING" id="560819.SAMN05428998_101216"/>
<keyword evidence="4" id="KW-1185">Reference proteome</keyword>
<reference evidence="3 4" key="1">
    <citation type="submission" date="2017-04" db="EMBL/GenBank/DDBJ databases">
        <authorList>
            <person name="Afonso C.L."/>
            <person name="Miller P.J."/>
            <person name="Scott M.A."/>
            <person name="Spackman E."/>
            <person name="Goraichik I."/>
            <person name="Dimitrov K.M."/>
            <person name="Suarez D.L."/>
            <person name="Swayne D.E."/>
        </authorList>
    </citation>
    <scope>NUCLEOTIDE SEQUENCE [LARGE SCALE GENOMIC DNA]</scope>
    <source>
        <strain evidence="3 4">USBA 355</strain>
    </source>
</reference>
<feature type="region of interest" description="Disordered" evidence="1">
    <location>
        <begin position="32"/>
        <end position="69"/>
    </location>
</feature>
<dbReference type="AlphaFoldDB" id="A0A1Y6B884"/>
<accession>A0A1Y6B884</accession>
<feature type="chain" id="PRO_5013142387" description="DUF5667 domain-containing protein" evidence="2">
    <location>
        <begin position="23"/>
        <end position="282"/>
    </location>
</feature>
<protein>
    <recommendedName>
        <fullName evidence="5">DUF5667 domain-containing protein</fullName>
    </recommendedName>
</protein>
<gene>
    <name evidence="3" type="ORF">SAMN05428998_101216</name>
</gene>
<proteinExistence type="predicted"/>
<dbReference type="RefSeq" id="WP_085120573.1">
    <property type="nucleotide sequence ID" value="NZ_FWZX01000001.1"/>
</dbReference>
<evidence type="ECO:0000256" key="2">
    <source>
        <dbReference type="SAM" id="SignalP"/>
    </source>
</evidence>
<sequence>MNDRPKLWTALGVALLAGTALSQPGHAFGKAAGPGALQLADSSEGGEGGEGAPAPAVQGGEGGEGAAEPADLARDDVAYLLRLERLRGHLMAGMALYRKGEPRAAEVHLEHHAAALHEDLEEAFEARGVAAFEDRIEVLAKAVEDGAPADRVAADEAALQQALAAAEAAVAGLPLGERMEVVEELVRSAGRDYGSAVKDGRIVDVTEYQDAYGFLQSAQRLVEAARPAASGKAATALQQIQQQLDLARPALAEVLPPERTETDASVLWGAAARIEIARLGLK</sequence>
<organism evidence="3 4">
    <name type="scientific">Tistlia consotensis USBA 355</name>
    <dbReference type="NCBI Taxonomy" id="560819"/>
    <lineage>
        <taxon>Bacteria</taxon>
        <taxon>Pseudomonadati</taxon>
        <taxon>Pseudomonadota</taxon>
        <taxon>Alphaproteobacteria</taxon>
        <taxon>Rhodospirillales</taxon>
        <taxon>Rhodovibrionaceae</taxon>
        <taxon>Tistlia</taxon>
    </lineage>
</organism>
<evidence type="ECO:0000313" key="4">
    <source>
        <dbReference type="Proteomes" id="UP000192917"/>
    </source>
</evidence>
<evidence type="ECO:0000256" key="1">
    <source>
        <dbReference type="SAM" id="MobiDB-lite"/>
    </source>
</evidence>
<keyword evidence="2" id="KW-0732">Signal</keyword>
<dbReference type="Proteomes" id="UP000192917">
    <property type="component" value="Unassembled WGS sequence"/>
</dbReference>
<dbReference type="EMBL" id="FWZX01000001">
    <property type="protein sequence ID" value="SME89483.1"/>
    <property type="molecule type" value="Genomic_DNA"/>
</dbReference>
<feature type="signal peptide" evidence="2">
    <location>
        <begin position="1"/>
        <end position="22"/>
    </location>
</feature>